<dbReference type="Pfam" id="PF01244">
    <property type="entry name" value="Peptidase_M19"/>
    <property type="match status" value="1"/>
</dbReference>
<dbReference type="PANTHER" id="PTHR10443:SF12">
    <property type="entry name" value="DIPEPTIDASE"/>
    <property type="match status" value="1"/>
</dbReference>
<reference evidence="1" key="1">
    <citation type="submission" date="2022-01" db="EMBL/GenBank/DDBJ databases">
        <title>Antribacter sp. nov., isolated from Guizhou of China.</title>
        <authorList>
            <person name="Chengliang C."/>
            <person name="Ya Z."/>
        </authorList>
    </citation>
    <scope>NUCLEOTIDE SEQUENCE</scope>
    <source>
        <strain evidence="1">KLBMP 9083</strain>
    </source>
</reference>
<evidence type="ECO:0000313" key="2">
    <source>
        <dbReference type="Proteomes" id="UP001165405"/>
    </source>
</evidence>
<accession>A0AA41U9C0</accession>
<comment type="caution">
    <text evidence="1">The sequence shown here is derived from an EMBL/GenBank/DDBJ whole genome shotgun (WGS) entry which is preliminary data.</text>
</comment>
<dbReference type="PROSITE" id="PS51365">
    <property type="entry name" value="RENAL_DIPEPTIDASE_2"/>
    <property type="match status" value="1"/>
</dbReference>
<evidence type="ECO:0000313" key="1">
    <source>
        <dbReference type="EMBL" id="MCF4123646.1"/>
    </source>
</evidence>
<dbReference type="SUPFAM" id="SSF51556">
    <property type="entry name" value="Metallo-dependent hydrolases"/>
    <property type="match status" value="1"/>
</dbReference>
<gene>
    <name evidence="1" type="ORF">L1785_22035</name>
</gene>
<dbReference type="InterPro" id="IPR032466">
    <property type="entry name" value="Metal_Hydrolase"/>
</dbReference>
<dbReference type="CDD" id="cd01301">
    <property type="entry name" value="rDP_like"/>
    <property type="match status" value="1"/>
</dbReference>
<sequence>MTPRIARLLEGAPVWDGHNDLPWELRQQVAYDFDALDIAGPVASTHTDLPRLRAGGVGAQFWSVFVPATLAGGAAVTATLEQVDAVHRMVTRYPDRLTLARTADDVEAAWASGRVASLMGAEGGHSIDSSLGVLRMLHALGVGYLTLTHNDNVPWADSGTDEEVLGGLSPFGEDVVREMNRIGMLVDLSHTSAGTMRHALRVTSAPVIFSHSSARAVCDVPRNVPDDVLAALGANGGICMVTFVPQFVSPAVAQWKAEGAAAAAAEGIRDTDYLAFTPFLERWRVAHPMPRVTLDDVVAHVEHVREVAGADHVGLGGDYDGTSFLPEGLEDVSGYPRLLAALADRGWSDADLARLTSGNMLRVLRAAEDVAG</sequence>
<dbReference type="GO" id="GO:0070573">
    <property type="term" value="F:metallodipeptidase activity"/>
    <property type="evidence" value="ECO:0007669"/>
    <property type="project" value="InterPro"/>
</dbReference>
<dbReference type="Proteomes" id="UP001165405">
    <property type="component" value="Unassembled WGS sequence"/>
</dbReference>
<dbReference type="InterPro" id="IPR008257">
    <property type="entry name" value="Pept_M19"/>
</dbReference>
<dbReference type="AlphaFoldDB" id="A0AA41U9C0"/>
<keyword evidence="2" id="KW-1185">Reference proteome</keyword>
<protein>
    <submittedName>
        <fullName evidence="1">Dipeptidase</fullName>
    </submittedName>
</protein>
<dbReference type="GO" id="GO:0006508">
    <property type="term" value="P:proteolysis"/>
    <property type="evidence" value="ECO:0007669"/>
    <property type="project" value="InterPro"/>
</dbReference>
<dbReference type="EMBL" id="JAKGSG010000065">
    <property type="protein sequence ID" value="MCF4123646.1"/>
    <property type="molecule type" value="Genomic_DNA"/>
</dbReference>
<dbReference type="PANTHER" id="PTHR10443">
    <property type="entry name" value="MICROSOMAL DIPEPTIDASE"/>
    <property type="match status" value="1"/>
</dbReference>
<name>A0AA41U9C0_9MICO</name>
<dbReference type="Gene3D" id="3.20.20.140">
    <property type="entry name" value="Metal-dependent hydrolases"/>
    <property type="match status" value="1"/>
</dbReference>
<proteinExistence type="predicted"/>
<organism evidence="1 2">
    <name type="scientific">Antribacter soli</name>
    <dbReference type="NCBI Taxonomy" id="2910976"/>
    <lineage>
        <taxon>Bacteria</taxon>
        <taxon>Bacillati</taxon>
        <taxon>Actinomycetota</taxon>
        <taxon>Actinomycetes</taxon>
        <taxon>Micrococcales</taxon>
        <taxon>Promicromonosporaceae</taxon>
        <taxon>Antribacter</taxon>
    </lineage>
</organism>
<dbReference type="RefSeq" id="WP_236091395.1">
    <property type="nucleotide sequence ID" value="NZ_JAKGSG010000065.1"/>
</dbReference>